<reference evidence="6" key="1">
    <citation type="submission" date="2020-11" db="EMBL/GenBank/DDBJ databases">
        <authorList>
            <person name="Tran Van P."/>
        </authorList>
    </citation>
    <scope>NUCLEOTIDE SEQUENCE</scope>
</reference>
<evidence type="ECO:0000313" key="6">
    <source>
        <dbReference type="EMBL" id="CAD7637354.1"/>
    </source>
</evidence>
<dbReference type="SUPFAM" id="SSF103473">
    <property type="entry name" value="MFS general substrate transporter"/>
    <property type="match status" value="1"/>
</dbReference>
<keyword evidence="2 5" id="KW-0812">Transmembrane</keyword>
<dbReference type="InterPro" id="IPR036259">
    <property type="entry name" value="MFS_trans_sf"/>
</dbReference>
<organism evidence="6">
    <name type="scientific">Medioppia subpectinata</name>
    <dbReference type="NCBI Taxonomy" id="1979941"/>
    <lineage>
        <taxon>Eukaryota</taxon>
        <taxon>Metazoa</taxon>
        <taxon>Ecdysozoa</taxon>
        <taxon>Arthropoda</taxon>
        <taxon>Chelicerata</taxon>
        <taxon>Arachnida</taxon>
        <taxon>Acari</taxon>
        <taxon>Acariformes</taxon>
        <taxon>Sarcoptiformes</taxon>
        <taxon>Oribatida</taxon>
        <taxon>Brachypylina</taxon>
        <taxon>Oppioidea</taxon>
        <taxon>Oppiidae</taxon>
        <taxon>Medioppia</taxon>
    </lineage>
</organism>
<name>A0A7R9LAX1_9ACAR</name>
<feature type="transmembrane region" description="Helical" evidence="5">
    <location>
        <begin position="6"/>
        <end position="25"/>
    </location>
</feature>
<evidence type="ECO:0008006" key="8">
    <source>
        <dbReference type="Google" id="ProtNLM"/>
    </source>
</evidence>
<evidence type="ECO:0000256" key="3">
    <source>
        <dbReference type="ARBA" id="ARBA00022989"/>
    </source>
</evidence>
<dbReference type="Proteomes" id="UP000759131">
    <property type="component" value="Unassembled WGS sequence"/>
</dbReference>
<gene>
    <name evidence="6" type="ORF">OSB1V03_LOCUS16951</name>
</gene>
<evidence type="ECO:0000256" key="1">
    <source>
        <dbReference type="ARBA" id="ARBA00004141"/>
    </source>
</evidence>
<keyword evidence="4 5" id="KW-0472">Membrane</keyword>
<protein>
    <recommendedName>
        <fullName evidence="8">Major facilitator superfamily (MFS) profile domain-containing protein</fullName>
    </recommendedName>
</protein>
<dbReference type="OrthoDB" id="6510565at2759"/>
<dbReference type="AlphaFoldDB" id="A0A7R9LAX1"/>
<dbReference type="Gene3D" id="1.20.1250.20">
    <property type="entry name" value="MFS general substrate transporter like domains"/>
    <property type="match status" value="1"/>
</dbReference>
<proteinExistence type="predicted"/>
<evidence type="ECO:0000256" key="4">
    <source>
        <dbReference type="ARBA" id="ARBA00023136"/>
    </source>
</evidence>
<evidence type="ECO:0000313" key="7">
    <source>
        <dbReference type="Proteomes" id="UP000759131"/>
    </source>
</evidence>
<sequence>GNFYITFLLAGLMELPAQLFTPIFLRYIGRRKLYAMFMIITALSCVAVIPAQSSWLRVLFALVSKYGISTSWNVLTIHGSEIYPTVIRNTGMGVASVVARIGSISAPFMGNLYPPLIGTAIVKPFVSPYLKNIFCREVLPVLCVFKNTTLVCDSHEL</sequence>
<accession>A0A7R9LAX1</accession>
<evidence type="ECO:0000256" key="2">
    <source>
        <dbReference type="ARBA" id="ARBA00022692"/>
    </source>
</evidence>
<evidence type="ECO:0000256" key="5">
    <source>
        <dbReference type="SAM" id="Phobius"/>
    </source>
</evidence>
<feature type="transmembrane region" description="Helical" evidence="5">
    <location>
        <begin position="32"/>
        <end position="49"/>
    </location>
</feature>
<dbReference type="EMBL" id="CAJPIZ010019629">
    <property type="protein sequence ID" value="CAG2116996.1"/>
    <property type="molecule type" value="Genomic_DNA"/>
</dbReference>
<keyword evidence="3 5" id="KW-1133">Transmembrane helix</keyword>
<comment type="subcellular location">
    <subcellularLocation>
        <location evidence="1">Membrane</location>
        <topology evidence="1">Multi-pass membrane protein</topology>
    </subcellularLocation>
</comment>
<keyword evidence="7" id="KW-1185">Reference proteome</keyword>
<feature type="non-terminal residue" evidence="6">
    <location>
        <position position="1"/>
    </location>
</feature>
<dbReference type="EMBL" id="OC874204">
    <property type="protein sequence ID" value="CAD7637354.1"/>
    <property type="molecule type" value="Genomic_DNA"/>
</dbReference>
<dbReference type="GO" id="GO:0016020">
    <property type="term" value="C:membrane"/>
    <property type="evidence" value="ECO:0007669"/>
    <property type="project" value="UniProtKB-SubCell"/>
</dbReference>
<dbReference type="PANTHER" id="PTHR24064">
    <property type="entry name" value="SOLUTE CARRIER FAMILY 22 MEMBER"/>
    <property type="match status" value="1"/>
</dbReference>